<dbReference type="GO" id="GO:0008061">
    <property type="term" value="F:chitin binding"/>
    <property type="evidence" value="ECO:0007669"/>
    <property type="project" value="InterPro"/>
</dbReference>
<protein>
    <recommendedName>
        <fullName evidence="1">Chitin-binding type-2 domain-containing protein</fullName>
    </recommendedName>
</protein>
<dbReference type="InterPro" id="IPR002557">
    <property type="entry name" value="Chitin-bd_dom"/>
</dbReference>
<dbReference type="AlphaFoldDB" id="A0A813QD61"/>
<sequence>MNLPSRFFTFFIIAILYNNLNGRTLFIRVNDLSTLNSAILFGKQSVDRNNSCLVWPMSKYGHLNKFNVDYDVRFRSIKCCDQDMCKIFKGPIKASRICSREYCFCERGILKQRKCSINQLYNPINSSCDNPARLHICHQ</sequence>
<name>A0A813QD61_9BILA</name>
<feature type="domain" description="Chitin-binding type-2" evidence="1">
    <location>
        <begin position="82"/>
        <end position="139"/>
    </location>
</feature>
<evidence type="ECO:0000259" key="1">
    <source>
        <dbReference type="PROSITE" id="PS50940"/>
    </source>
</evidence>
<evidence type="ECO:0000313" key="2">
    <source>
        <dbReference type="EMBL" id="CAF0765643.1"/>
    </source>
</evidence>
<evidence type="ECO:0000313" key="3">
    <source>
        <dbReference type="Proteomes" id="UP000663879"/>
    </source>
</evidence>
<dbReference type="SUPFAM" id="SSF57625">
    <property type="entry name" value="Invertebrate chitin-binding proteins"/>
    <property type="match status" value="1"/>
</dbReference>
<proteinExistence type="predicted"/>
<gene>
    <name evidence="2" type="ORF">OXX778_LOCUS4674</name>
</gene>
<dbReference type="GO" id="GO:0005576">
    <property type="term" value="C:extracellular region"/>
    <property type="evidence" value="ECO:0007669"/>
    <property type="project" value="InterPro"/>
</dbReference>
<comment type="caution">
    <text evidence="2">The sequence shown here is derived from an EMBL/GenBank/DDBJ whole genome shotgun (WGS) entry which is preliminary data.</text>
</comment>
<organism evidence="2 3">
    <name type="scientific">Brachionus calyciflorus</name>
    <dbReference type="NCBI Taxonomy" id="104777"/>
    <lineage>
        <taxon>Eukaryota</taxon>
        <taxon>Metazoa</taxon>
        <taxon>Spiralia</taxon>
        <taxon>Gnathifera</taxon>
        <taxon>Rotifera</taxon>
        <taxon>Eurotatoria</taxon>
        <taxon>Monogononta</taxon>
        <taxon>Pseudotrocha</taxon>
        <taxon>Ploima</taxon>
        <taxon>Brachionidae</taxon>
        <taxon>Brachionus</taxon>
    </lineage>
</organism>
<dbReference type="EMBL" id="CAJNOC010000471">
    <property type="protein sequence ID" value="CAF0765643.1"/>
    <property type="molecule type" value="Genomic_DNA"/>
</dbReference>
<dbReference type="Proteomes" id="UP000663879">
    <property type="component" value="Unassembled WGS sequence"/>
</dbReference>
<dbReference type="PROSITE" id="PS50940">
    <property type="entry name" value="CHIT_BIND_II"/>
    <property type="match status" value="1"/>
</dbReference>
<dbReference type="InterPro" id="IPR036508">
    <property type="entry name" value="Chitin-bd_dom_sf"/>
</dbReference>
<keyword evidence="3" id="KW-1185">Reference proteome</keyword>
<reference evidence="2" key="1">
    <citation type="submission" date="2021-02" db="EMBL/GenBank/DDBJ databases">
        <authorList>
            <person name="Nowell W R."/>
        </authorList>
    </citation>
    <scope>NUCLEOTIDE SEQUENCE</scope>
    <source>
        <strain evidence="2">Ploen Becks lab</strain>
    </source>
</reference>
<accession>A0A813QD61</accession>